<dbReference type="RefSeq" id="XP_023983890.1">
    <property type="nucleotide sequence ID" value="XM_024128122.1"/>
</dbReference>
<dbReference type="InParanoid" id="A0A2Y9T515"/>
<dbReference type="GO" id="GO:0003755">
    <property type="term" value="F:peptidyl-prolyl cis-trans isomerase activity"/>
    <property type="evidence" value="ECO:0007669"/>
    <property type="project" value="UniProtKB-KW"/>
</dbReference>
<dbReference type="GO" id="GO:0016018">
    <property type="term" value="F:cyclosporin A binding"/>
    <property type="evidence" value="ECO:0007669"/>
    <property type="project" value="TreeGrafter"/>
</dbReference>
<keyword evidence="5" id="KW-0697">Rotamase</keyword>
<dbReference type="Gene3D" id="2.40.100.10">
    <property type="entry name" value="Cyclophilin-like"/>
    <property type="match status" value="1"/>
</dbReference>
<feature type="compositionally biased region" description="Basic and acidic residues" evidence="8">
    <location>
        <begin position="115"/>
        <end position="125"/>
    </location>
</feature>
<evidence type="ECO:0000259" key="9">
    <source>
        <dbReference type="PROSITE" id="PS50072"/>
    </source>
</evidence>
<dbReference type="SUPFAM" id="SSF50891">
    <property type="entry name" value="Cyclophilin-like"/>
    <property type="match status" value="1"/>
</dbReference>
<name>A0A2Y9T515_PHYMC</name>
<dbReference type="PANTHER" id="PTHR11071">
    <property type="entry name" value="PEPTIDYL-PROLYL CIS-TRANS ISOMERASE"/>
    <property type="match status" value="1"/>
</dbReference>
<organism evidence="10 11">
    <name type="scientific">Physeter macrocephalus</name>
    <name type="common">Sperm whale</name>
    <name type="synonym">Physeter catodon</name>
    <dbReference type="NCBI Taxonomy" id="9755"/>
    <lineage>
        <taxon>Eukaryota</taxon>
        <taxon>Metazoa</taxon>
        <taxon>Chordata</taxon>
        <taxon>Craniata</taxon>
        <taxon>Vertebrata</taxon>
        <taxon>Euteleostomi</taxon>
        <taxon>Mammalia</taxon>
        <taxon>Eutheria</taxon>
        <taxon>Laurasiatheria</taxon>
        <taxon>Artiodactyla</taxon>
        <taxon>Whippomorpha</taxon>
        <taxon>Cetacea</taxon>
        <taxon>Odontoceti</taxon>
        <taxon>Physeteridae</taxon>
        <taxon>Physeter</taxon>
    </lineage>
</organism>
<comment type="subcellular location">
    <subcellularLocation>
        <location evidence="2">Cytoplasm</location>
    </subcellularLocation>
</comment>
<dbReference type="GeneID" id="102996333"/>
<evidence type="ECO:0000256" key="1">
    <source>
        <dbReference type="ARBA" id="ARBA00000971"/>
    </source>
</evidence>
<feature type="compositionally biased region" description="Polar residues" evidence="8">
    <location>
        <begin position="91"/>
        <end position="106"/>
    </location>
</feature>
<dbReference type="PRINTS" id="PR00153">
    <property type="entry name" value="CSAPPISMRASE"/>
</dbReference>
<proteinExistence type="inferred from homology"/>
<sequence length="318" mass="35386">MGSNPAELFLEGRHPPGSRLANHDPGYRPRNSFIAPVDSHLSPICPWFYHQHPTTRDPRGVMPTCASDSIIFPRPSELQAEKHHLKRESEGSQNKQTSTAAKQNRSQEAHGQVEQQEKEPGRTWESRLTSLSPNFSSYQRPCRRRRPEPPALRTLVNSIMFFDIAIQGESLGCISFELFADKVLKTAENFRALSTGKKGYGYKGPCFHRIILGFMCQGGDFTRHNGTGGKSIYGEKFHDENFILKHMGPGILSTANAGPNTSGSQFFICTAKTEWLDGKRVVFGKVKEGKNIVEAMCSGFRNGKTSKKITVADCGQIL</sequence>
<evidence type="ECO:0000256" key="6">
    <source>
        <dbReference type="ARBA" id="ARBA00023235"/>
    </source>
</evidence>
<dbReference type="EC" id="5.2.1.8" evidence="3"/>
<dbReference type="Pfam" id="PF00160">
    <property type="entry name" value="Pro_isomerase"/>
    <property type="match status" value="1"/>
</dbReference>
<dbReference type="AlphaFoldDB" id="A0A2Y9T515"/>
<keyword evidence="4" id="KW-0963">Cytoplasm</keyword>
<keyword evidence="6" id="KW-0413">Isomerase</keyword>
<evidence type="ECO:0000256" key="8">
    <source>
        <dbReference type="SAM" id="MobiDB-lite"/>
    </source>
</evidence>
<keyword evidence="10" id="KW-1185">Reference proteome</keyword>
<comment type="catalytic activity">
    <reaction evidence="1">
        <text>[protein]-peptidylproline (omega=180) = [protein]-peptidylproline (omega=0)</text>
        <dbReference type="Rhea" id="RHEA:16237"/>
        <dbReference type="Rhea" id="RHEA-COMP:10747"/>
        <dbReference type="Rhea" id="RHEA-COMP:10748"/>
        <dbReference type="ChEBI" id="CHEBI:83833"/>
        <dbReference type="ChEBI" id="CHEBI:83834"/>
        <dbReference type="EC" id="5.2.1.8"/>
    </reaction>
</comment>
<dbReference type="KEGG" id="pcad:102996333"/>
<evidence type="ECO:0000256" key="2">
    <source>
        <dbReference type="ARBA" id="ARBA00004496"/>
    </source>
</evidence>
<dbReference type="STRING" id="9755.ENSPCTP00005022450"/>
<accession>A0A2Y9T515</accession>
<dbReference type="PANTHER" id="PTHR11071:SF490">
    <property type="entry name" value="PEPTIDYL-PROLYL CIS-TRANS ISOMERASE A"/>
    <property type="match status" value="1"/>
</dbReference>
<evidence type="ECO:0000256" key="5">
    <source>
        <dbReference type="ARBA" id="ARBA00023110"/>
    </source>
</evidence>
<dbReference type="PROSITE" id="PS50072">
    <property type="entry name" value="CSA_PPIASE_2"/>
    <property type="match status" value="1"/>
</dbReference>
<comment type="similarity">
    <text evidence="7">Belongs to the cyclophilin-type PPIase family. PPIase A subfamily.</text>
</comment>
<dbReference type="FunFam" id="2.40.100.10:FF:000011">
    <property type="entry name" value="Peptidyl-prolyl cis-trans isomerase A"/>
    <property type="match status" value="1"/>
</dbReference>
<dbReference type="Proteomes" id="UP000248484">
    <property type="component" value="Chromosome 21"/>
</dbReference>
<dbReference type="OrthoDB" id="193499at2759"/>
<feature type="region of interest" description="Disordered" evidence="8">
    <location>
        <begin position="81"/>
        <end position="148"/>
    </location>
</feature>
<evidence type="ECO:0000256" key="4">
    <source>
        <dbReference type="ARBA" id="ARBA00022490"/>
    </source>
</evidence>
<evidence type="ECO:0000313" key="10">
    <source>
        <dbReference type="Proteomes" id="UP000248484"/>
    </source>
</evidence>
<feature type="compositionally biased region" description="Basic and acidic residues" evidence="8">
    <location>
        <begin position="81"/>
        <end position="90"/>
    </location>
</feature>
<reference evidence="11" key="1">
    <citation type="submission" date="2025-08" db="UniProtKB">
        <authorList>
            <consortium name="RefSeq"/>
        </authorList>
    </citation>
    <scope>IDENTIFICATION</scope>
    <source>
        <tissue evidence="11">Muscle</tissue>
    </source>
</reference>
<dbReference type="GO" id="GO:0006457">
    <property type="term" value="P:protein folding"/>
    <property type="evidence" value="ECO:0007669"/>
    <property type="project" value="TreeGrafter"/>
</dbReference>
<protein>
    <recommendedName>
        <fullName evidence="3">peptidylprolyl isomerase</fullName>
        <ecNumber evidence="3">5.2.1.8</ecNumber>
    </recommendedName>
</protein>
<dbReference type="InterPro" id="IPR029000">
    <property type="entry name" value="Cyclophilin-like_dom_sf"/>
</dbReference>
<dbReference type="GO" id="GO:0005737">
    <property type="term" value="C:cytoplasm"/>
    <property type="evidence" value="ECO:0007669"/>
    <property type="project" value="UniProtKB-SubCell"/>
</dbReference>
<evidence type="ECO:0000256" key="3">
    <source>
        <dbReference type="ARBA" id="ARBA00013194"/>
    </source>
</evidence>
<evidence type="ECO:0000313" key="11">
    <source>
        <dbReference type="RefSeq" id="XP_023983890.1"/>
    </source>
</evidence>
<gene>
    <name evidence="11" type="primary">LOC102996333</name>
</gene>
<evidence type="ECO:0000256" key="7">
    <source>
        <dbReference type="ARBA" id="ARBA00037940"/>
    </source>
</evidence>
<dbReference type="InterPro" id="IPR002130">
    <property type="entry name" value="Cyclophilin-type_PPIase_dom"/>
</dbReference>
<feature type="compositionally biased region" description="Polar residues" evidence="8">
    <location>
        <begin position="126"/>
        <end position="139"/>
    </location>
</feature>
<feature type="domain" description="PPIase cyclophilin-type" evidence="9">
    <location>
        <begin position="161"/>
        <end position="316"/>
    </location>
</feature>